<dbReference type="PROSITE" id="PS52035">
    <property type="entry name" value="PEPTIDASE_M14"/>
    <property type="match status" value="1"/>
</dbReference>
<dbReference type="PRINTS" id="PR00765">
    <property type="entry name" value="CRBOXYPTASEA"/>
</dbReference>
<name>A0A1I5WC42_9BACI</name>
<evidence type="ECO:0000313" key="9">
    <source>
        <dbReference type="EMBL" id="SFQ17248.1"/>
    </source>
</evidence>
<keyword evidence="10" id="KW-1185">Reference proteome</keyword>
<evidence type="ECO:0000256" key="3">
    <source>
        <dbReference type="ARBA" id="ARBA00022670"/>
    </source>
</evidence>
<proteinExistence type="inferred from homology"/>
<evidence type="ECO:0000259" key="8">
    <source>
        <dbReference type="PROSITE" id="PS52035"/>
    </source>
</evidence>
<dbReference type="SMART" id="SM00631">
    <property type="entry name" value="Zn_pept"/>
    <property type="match status" value="1"/>
</dbReference>
<keyword evidence="5" id="KW-0862">Zinc</keyword>
<keyword evidence="6" id="KW-0482">Metalloprotease</keyword>
<reference evidence="9 10" key="1">
    <citation type="submission" date="2016-10" db="EMBL/GenBank/DDBJ databases">
        <authorList>
            <person name="Varghese N."/>
            <person name="Submissions S."/>
        </authorList>
    </citation>
    <scope>NUCLEOTIDE SEQUENCE [LARGE SCALE GENOMIC DNA]</scope>
    <source>
        <strain evidence="9 10">DSM 13796</strain>
    </source>
</reference>
<evidence type="ECO:0000256" key="4">
    <source>
        <dbReference type="ARBA" id="ARBA00022801"/>
    </source>
</evidence>
<dbReference type="EMBL" id="FOXX01000001">
    <property type="protein sequence ID" value="SFQ17248.1"/>
    <property type="molecule type" value="Genomic_DNA"/>
</dbReference>
<keyword evidence="4" id="KW-0378">Hydrolase</keyword>
<dbReference type="Proteomes" id="UP000182762">
    <property type="component" value="Unassembled WGS sequence"/>
</dbReference>
<feature type="domain" description="Peptidase M14" evidence="8">
    <location>
        <begin position="2"/>
        <end position="291"/>
    </location>
</feature>
<organism evidence="9 10">
    <name type="scientific">Priestia endophytica DSM 13796</name>
    <dbReference type="NCBI Taxonomy" id="1121089"/>
    <lineage>
        <taxon>Bacteria</taxon>
        <taxon>Bacillati</taxon>
        <taxon>Bacillota</taxon>
        <taxon>Bacilli</taxon>
        <taxon>Bacillales</taxon>
        <taxon>Bacillaceae</taxon>
        <taxon>Priestia</taxon>
    </lineage>
</organism>
<accession>A0A1I5WC42</accession>
<feature type="active site" description="Proton donor/acceptor" evidence="7">
    <location>
        <position position="263"/>
    </location>
</feature>
<gene>
    <name evidence="9" type="ORF">SAMN02745910_00492</name>
</gene>
<dbReference type="InterPro" id="IPR000834">
    <property type="entry name" value="Peptidase_M14"/>
</dbReference>
<comment type="caution">
    <text evidence="9">The sequence shown here is derived from an EMBL/GenBank/DDBJ whole genome shotgun (WGS) entry which is preliminary data.</text>
</comment>
<evidence type="ECO:0000256" key="7">
    <source>
        <dbReference type="PROSITE-ProRule" id="PRU01379"/>
    </source>
</evidence>
<evidence type="ECO:0000256" key="2">
    <source>
        <dbReference type="ARBA" id="ARBA00005988"/>
    </source>
</evidence>
<evidence type="ECO:0000256" key="6">
    <source>
        <dbReference type="ARBA" id="ARBA00023049"/>
    </source>
</evidence>
<sequence>MWNTPCDSRRLEEALYALNNLYSFVNIEVIGQSVLGQDLYHITIGEGARKVHMNASMHANEWITTNSLMLFLFHYCQRIDCDGEIENKKARELFKETTLSAFPMINPDGVNLVLHGVKSTDIEREKVLFINEGSMEFHHWKANIRGIDLNNQFPANWEIEKERKEAKRAAPRDYPGDVPLTEPEVRALYTLTEKENFDSVLSLHTQGEEFYWGYMNKEPQISKKMADEFARVSNYKSVQMIDSHAGYKDWFIHEYRRPGFTIELGKGINPLPISHLPSIYDRCSKILVAQLAFDTKG</sequence>
<dbReference type="InterPro" id="IPR034274">
    <property type="entry name" value="ENP1_M14_CPD"/>
</dbReference>
<protein>
    <submittedName>
        <fullName evidence="9">G-D-glutamyl-meso-diaminopimelate peptidase</fullName>
    </submittedName>
</protein>
<evidence type="ECO:0000256" key="1">
    <source>
        <dbReference type="ARBA" id="ARBA00001947"/>
    </source>
</evidence>
<evidence type="ECO:0000256" key="5">
    <source>
        <dbReference type="ARBA" id="ARBA00022833"/>
    </source>
</evidence>
<dbReference type="SUPFAM" id="SSF53187">
    <property type="entry name" value="Zn-dependent exopeptidases"/>
    <property type="match status" value="1"/>
</dbReference>
<dbReference type="Gene3D" id="3.40.630.10">
    <property type="entry name" value="Zn peptidases"/>
    <property type="match status" value="1"/>
</dbReference>
<dbReference type="CDD" id="cd06229">
    <property type="entry name" value="M14_Endopeptidase_I"/>
    <property type="match status" value="1"/>
</dbReference>
<dbReference type="PANTHER" id="PTHR11705:SF143">
    <property type="entry name" value="SLL0236 PROTEIN"/>
    <property type="match status" value="1"/>
</dbReference>
<comment type="cofactor">
    <cofactor evidence="1">
        <name>Zn(2+)</name>
        <dbReference type="ChEBI" id="CHEBI:29105"/>
    </cofactor>
</comment>
<dbReference type="PANTHER" id="PTHR11705">
    <property type="entry name" value="PROTEASE FAMILY M14 CARBOXYPEPTIDASE A,B"/>
    <property type="match status" value="1"/>
</dbReference>
<dbReference type="Pfam" id="PF00246">
    <property type="entry name" value="Peptidase_M14"/>
    <property type="match status" value="1"/>
</dbReference>
<dbReference type="GeneID" id="93709263"/>
<keyword evidence="3" id="KW-0645">Protease</keyword>
<comment type="similarity">
    <text evidence="2 7">Belongs to the peptidase M14 family.</text>
</comment>
<evidence type="ECO:0000313" key="10">
    <source>
        <dbReference type="Proteomes" id="UP000182762"/>
    </source>
</evidence>
<dbReference type="RefSeq" id="WP_061801983.1">
    <property type="nucleotide sequence ID" value="NZ_FOXX01000001.1"/>
</dbReference>